<name>A0A2C9CWC5_9RHOB</name>
<dbReference type="SUPFAM" id="SSF53067">
    <property type="entry name" value="Actin-like ATPase domain"/>
    <property type="match status" value="1"/>
</dbReference>
<dbReference type="Proteomes" id="UP000220034">
    <property type="component" value="Unassembled WGS sequence"/>
</dbReference>
<evidence type="ECO:0000313" key="7">
    <source>
        <dbReference type="Proteomes" id="UP000220034"/>
    </source>
</evidence>
<keyword evidence="3 6" id="KW-0418">Kinase</keyword>
<organism evidence="6 7">
    <name type="scientific">Pontivivens marinum</name>
    <dbReference type="NCBI Taxonomy" id="1690039"/>
    <lineage>
        <taxon>Bacteria</taxon>
        <taxon>Pseudomonadati</taxon>
        <taxon>Pseudomonadota</taxon>
        <taxon>Alphaproteobacteria</taxon>
        <taxon>Rhodobacterales</taxon>
        <taxon>Paracoccaceae</taxon>
        <taxon>Pontivivens</taxon>
    </lineage>
</organism>
<dbReference type="InterPro" id="IPR018484">
    <property type="entry name" value="FGGY_N"/>
</dbReference>
<feature type="domain" description="Carbohydrate kinase FGGY C-terminal" evidence="5">
    <location>
        <begin position="250"/>
        <end position="429"/>
    </location>
</feature>
<dbReference type="GO" id="GO:0016301">
    <property type="term" value="F:kinase activity"/>
    <property type="evidence" value="ECO:0007669"/>
    <property type="project" value="UniProtKB-KW"/>
</dbReference>
<dbReference type="InterPro" id="IPR043129">
    <property type="entry name" value="ATPase_NBD"/>
</dbReference>
<dbReference type="PANTHER" id="PTHR43095:SF3">
    <property type="entry name" value="L-XYLULOSE_3-KETO-L-GULONATE KINASE"/>
    <property type="match status" value="1"/>
</dbReference>
<dbReference type="Pfam" id="PF21546">
    <property type="entry name" value="FGGY_C_2"/>
    <property type="match status" value="1"/>
</dbReference>
<evidence type="ECO:0000256" key="1">
    <source>
        <dbReference type="ARBA" id="ARBA00009156"/>
    </source>
</evidence>
<dbReference type="AlphaFoldDB" id="A0A2C9CWC5"/>
<comment type="similarity">
    <text evidence="1">Belongs to the FGGY kinase family.</text>
</comment>
<evidence type="ECO:0000256" key="2">
    <source>
        <dbReference type="ARBA" id="ARBA00022679"/>
    </source>
</evidence>
<proteinExistence type="inferred from homology"/>
<dbReference type="Gene3D" id="3.30.420.40">
    <property type="match status" value="2"/>
</dbReference>
<dbReference type="Pfam" id="PF00370">
    <property type="entry name" value="FGGY_N"/>
    <property type="match status" value="1"/>
</dbReference>
<reference evidence="7" key="1">
    <citation type="submission" date="2017-09" db="EMBL/GenBank/DDBJ databases">
        <authorList>
            <person name="Varghese N."/>
            <person name="Submissions S."/>
        </authorList>
    </citation>
    <scope>NUCLEOTIDE SEQUENCE [LARGE SCALE GENOMIC DNA]</scope>
    <source>
        <strain evidence="7">C7</strain>
    </source>
</reference>
<feature type="domain" description="Carbohydrate kinase FGGY N-terminal" evidence="4">
    <location>
        <begin position="8"/>
        <end position="241"/>
    </location>
</feature>
<evidence type="ECO:0000259" key="4">
    <source>
        <dbReference type="Pfam" id="PF00370"/>
    </source>
</evidence>
<evidence type="ECO:0000259" key="5">
    <source>
        <dbReference type="Pfam" id="PF21546"/>
    </source>
</evidence>
<sequence length="461" mass="49708">MTKPQHIAVIDIGKTNAKLALVDLASLTEVAVVTRPNVVQSGPPWPHYDVDSHWAFLLDALATFHRDHRVDAISITTHGACAALLAADGSLAAPILDYEHEYPAEIVAAYDAIKPDFAETGSPRMMGGLNIGAQLHYQFIADSTLKDRTNQIVTYPQFWGHRLTGIGATDVTSIGCHSDLWNPHTGSFSDLPKTLGIVDKIAPVRHPSDILGSILPHIAQATGLEPDTPVCVGIHDSNASLYPHVIFRNEPVSVVSTGTWVIAMSLMGDNASTIPHLAPNRDTLINVNARGQAVASARFMGGREYELIQKGQPYAPTEQDITTVLDQSLMLLPSVETGTGPFQNRTMQWLEEEPPVGSGQRSVALSFYLALMTGTCLELLKGEGSTIVEGPFARNAEFVAMLRAITNRPVITSEAATGTSIGAALLFNTDQTLSIPTDTVISEVGEEFSAYIDRWRTSVQP</sequence>
<dbReference type="OrthoDB" id="9786272at2"/>
<dbReference type="EMBL" id="OCTN01000014">
    <property type="protein sequence ID" value="SOH95656.1"/>
    <property type="molecule type" value="Genomic_DNA"/>
</dbReference>
<dbReference type="CDD" id="cd07772">
    <property type="entry name" value="ASKHA_NBD_FGGY_NaCK-like"/>
    <property type="match status" value="1"/>
</dbReference>
<dbReference type="InterPro" id="IPR049382">
    <property type="entry name" value="FGGY_C_2"/>
</dbReference>
<accession>A0A2C9CWC5</accession>
<dbReference type="InterPro" id="IPR050406">
    <property type="entry name" value="FGGY_Carb_Kinase"/>
</dbReference>
<protein>
    <submittedName>
        <fullName evidence="6">Sugar (Pentulose or hexulose) kinase</fullName>
    </submittedName>
</protein>
<gene>
    <name evidence="6" type="ORF">SAMN06273572_11425</name>
</gene>
<keyword evidence="7" id="KW-1185">Reference proteome</keyword>
<dbReference type="PANTHER" id="PTHR43095">
    <property type="entry name" value="SUGAR KINASE"/>
    <property type="match status" value="1"/>
</dbReference>
<evidence type="ECO:0000256" key="3">
    <source>
        <dbReference type="ARBA" id="ARBA00022777"/>
    </source>
</evidence>
<keyword evidence="2" id="KW-0808">Transferase</keyword>
<evidence type="ECO:0000313" key="6">
    <source>
        <dbReference type="EMBL" id="SOH95656.1"/>
    </source>
</evidence>
<dbReference type="GO" id="GO:0005975">
    <property type="term" value="P:carbohydrate metabolic process"/>
    <property type="evidence" value="ECO:0007669"/>
    <property type="project" value="InterPro"/>
</dbReference>
<dbReference type="RefSeq" id="WP_097932312.1">
    <property type="nucleotide sequence ID" value="NZ_OCTN01000014.1"/>
</dbReference>